<accession>A0ABT4ICX0</accession>
<protein>
    <submittedName>
        <fullName evidence="1">Uncharacterized protein</fullName>
    </submittedName>
</protein>
<evidence type="ECO:0000313" key="1">
    <source>
        <dbReference type="EMBL" id="MCZ0859092.1"/>
    </source>
</evidence>
<gene>
    <name evidence="1" type="ORF">OHJ16_13690</name>
</gene>
<organism evidence="1 2">
    <name type="scientific">Actinomyces israelii</name>
    <dbReference type="NCBI Taxonomy" id="1659"/>
    <lineage>
        <taxon>Bacteria</taxon>
        <taxon>Bacillati</taxon>
        <taxon>Actinomycetota</taxon>
        <taxon>Actinomycetes</taxon>
        <taxon>Actinomycetales</taxon>
        <taxon>Actinomycetaceae</taxon>
        <taxon>Actinomyces</taxon>
    </lineage>
</organism>
<dbReference type="EMBL" id="JAPTMY010000038">
    <property type="protein sequence ID" value="MCZ0859092.1"/>
    <property type="molecule type" value="Genomic_DNA"/>
</dbReference>
<evidence type="ECO:0000313" key="2">
    <source>
        <dbReference type="Proteomes" id="UP001072034"/>
    </source>
</evidence>
<dbReference type="RefSeq" id="WP_268918383.1">
    <property type="nucleotide sequence ID" value="NZ_JAPTMY010000038.1"/>
</dbReference>
<proteinExistence type="predicted"/>
<name>A0ABT4ICX0_9ACTO</name>
<comment type="caution">
    <text evidence="1">The sequence shown here is derived from an EMBL/GenBank/DDBJ whole genome shotgun (WGS) entry which is preliminary data.</text>
</comment>
<reference evidence="1" key="1">
    <citation type="submission" date="2022-10" db="EMBL/GenBank/DDBJ databases">
        <title>Genome sequence of Actinomyces israelii ATCC 10048.</title>
        <authorList>
            <person name="Watt R.M."/>
            <person name="Tong W.M."/>
        </authorList>
    </citation>
    <scope>NUCLEOTIDE SEQUENCE</scope>
    <source>
        <strain evidence="1">ATCC 10048</strain>
    </source>
</reference>
<sequence length="157" mass="17581">MPQVTTVLTSSVPEVLDIIAIALKHNMDAKFARSADRATVAVYADFAPKYPAVTVVRPTLVTDRRELIRVLGIAPPADWEAPFVLTRILVSWRKRYIVYRDVGVDVAFTSHGIAVQDGKVLTPEDPQPWVLSADGKWEPTPRTEARWKKARALMYPT</sequence>
<dbReference type="Proteomes" id="UP001072034">
    <property type="component" value="Unassembled WGS sequence"/>
</dbReference>
<keyword evidence="2" id="KW-1185">Reference proteome</keyword>